<evidence type="ECO:0000313" key="2">
    <source>
        <dbReference type="Proteomes" id="UP000037035"/>
    </source>
</evidence>
<dbReference type="AlphaFoldDB" id="A0A0L6UA44"/>
<name>A0A0L6UA44_9BASI</name>
<protein>
    <submittedName>
        <fullName evidence="1">Uncharacterized protein</fullName>
    </submittedName>
</protein>
<proteinExistence type="predicted"/>
<evidence type="ECO:0000313" key="1">
    <source>
        <dbReference type="EMBL" id="KNZ44660.1"/>
    </source>
</evidence>
<dbReference type="VEuPathDB" id="FungiDB:VP01_894g2"/>
<organism evidence="1 2">
    <name type="scientific">Puccinia sorghi</name>
    <dbReference type="NCBI Taxonomy" id="27349"/>
    <lineage>
        <taxon>Eukaryota</taxon>
        <taxon>Fungi</taxon>
        <taxon>Dikarya</taxon>
        <taxon>Basidiomycota</taxon>
        <taxon>Pucciniomycotina</taxon>
        <taxon>Pucciniomycetes</taxon>
        <taxon>Pucciniales</taxon>
        <taxon>Pucciniaceae</taxon>
        <taxon>Puccinia</taxon>
    </lineage>
</organism>
<dbReference type="Proteomes" id="UP000037035">
    <property type="component" value="Unassembled WGS sequence"/>
</dbReference>
<gene>
    <name evidence="1" type="ORF">VP01_894g2</name>
</gene>
<sequence length="427" mass="48505">MSSAAATAETCSYRLAYISSTPGTCSISIGTVPTRTLACGMEVDFHVQYCLTIYHFLTHVFCCILTLSILRITLQVEQLFDHIWHFGNWLKNLRVLGVKASLHWGHHSHGGQFWRRIKKKHKNLTEAPSQMQMQPENKKTTGTSFKKNFDKLISAISGSHNTEIQLLKNGKLTQDLLIDNLNGLDLRLELWFEDISRTGNFKRVMQGYLLEIRRNFYVCSLCSKCDDILKVIVAFNCTWKVILPDLCFKKYGYEASSLLILLGMKLNEKFLTNVPYSCPLHHCFGNHYHCVLITDLGNQVHSTDPKDCKLMNLVINSKHTFSDSNFAFQMITLHSSVMNGKIMAHGQLIPLLVFVQCFRLINSLESVVLIGKNTFGQLSTFITGDSTYLDTPFSNPYMASAKPTFCPLPQHLKPKNEVFFPPAPYPF</sequence>
<comment type="caution">
    <text evidence="1">The sequence shown here is derived from an EMBL/GenBank/DDBJ whole genome shotgun (WGS) entry which is preliminary data.</text>
</comment>
<keyword evidence="2" id="KW-1185">Reference proteome</keyword>
<accession>A0A0L6UA44</accession>
<reference evidence="1 2" key="1">
    <citation type="submission" date="2015-08" db="EMBL/GenBank/DDBJ databases">
        <title>Next Generation Sequencing and Analysis of the Genome of Puccinia sorghi L Schw, the Causal Agent of Maize Common Rust.</title>
        <authorList>
            <person name="Rochi L."/>
            <person name="Burguener G."/>
            <person name="Darino M."/>
            <person name="Turjanski A."/>
            <person name="Kreff E."/>
            <person name="Dieguez M.J."/>
            <person name="Sacco F."/>
        </authorList>
    </citation>
    <scope>NUCLEOTIDE SEQUENCE [LARGE SCALE GENOMIC DNA]</scope>
    <source>
        <strain evidence="1 2">RO10H11247</strain>
    </source>
</reference>
<dbReference type="EMBL" id="LAVV01014548">
    <property type="protein sequence ID" value="KNZ44660.1"/>
    <property type="molecule type" value="Genomic_DNA"/>
</dbReference>